<dbReference type="RefSeq" id="YP_009818489.1">
    <property type="nucleotide sequence ID" value="NC_048139.1"/>
</dbReference>
<dbReference type="Proteomes" id="UP000287372">
    <property type="component" value="Segment"/>
</dbReference>
<dbReference type="EMBL" id="MK279841">
    <property type="protein sequence ID" value="AZS06693.1"/>
    <property type="molecule type" value="Genomic_DNA"/>
</dbReference>
<evidence type="ECO:0000313" key="2">
    <source>
        <dbReference type="Proteomes" id="UP000287372"/>
    </source>
</evidence>
<name>A0A3S9U8X1_9CAUD</name>
<gene>
    <name evidence="1" type="primary">54</name>
    <name evidence="1" type="ORF">SEA_HIYAA_54</name>
</gene>
<dbReference type="GeneID" id="55009832"/>
<organism evidence="1 2">
    <name type="scientific">Streptomyces phage Hiyaa</name>
    <dbReference type="NCBI Taxonomy" id="2499072"/>
    <lineage>
        <taxon>Viruses</taxon>
        <taxon>Duplodnaviria</taxon>
        <taxon>Heunggongvirae</taxon>
        <taxon>Uroviricota</taxon>
        <taxon>Caudoviricetes</taxon>
        <taxon>Hiyaavirus</taxon>
        <taxon>Hiyaavirus hiyaa</taxon>
    </lineage>
</organism>
<evidence type="ECO:0000313" key="1">
    <source>
        <dbReference type="EMBL" id="AZS06693.1"/>
    </source>
</evidence>
<keyword evidence="2" id="KW-1185">Reference proteome</keyword>
<proteinExistence type="predicted"/>
<accession>A0A3S9U8X1</accession>
<protein>
    <submittedName>
        <fullName evidence="1">Uncharacterized protein</fullName>
    </submittedName>
</protein>
<sequence>MMDAPMGGGGGLSSLDADFLDGMLALSQQVSALCTTYIKDSDASSSMGVVDMARGTLEQTNYMTEALKSMRGHADGDELRNAEHVENVEVVAAY</sequence>
<reference evidence="1 2" key="1">
    <citation type="submission" date="2018-12" db="EMBL/GenBank/DDBJ databases">
        <authorList>
            <person name="Lieu J.K."/>
            <person name="Tian C.Z."/>
            <person name="Hsaio W.J."/>
            <person name="Shaffer C.D."/>
            <person name="Weston-Hafer K.A."/>
            <person name="Russell D.A."/>
            <person name="Pope W.H."/>
            <person name="Jacobs-Sera D."/>
            <person name="Hendrix R.W."/>
            <person name="Hatfull G.F."/>
        </authorList>
    </citation>
    <scope>NUCLEOTIDE SEQUENCE [LARGE SCALE GENOMIC DNA]</scope>
</reference>
<dbReference type="KEGG" id="vg:55009832"/>